<proteinExistence type="predicted"/>
<name>A0A812JPS1_9DINO</name>
<dbReference type="EMBL" id="CAJNJA010006686">
    <property type="protein sequence ID" value="CAE7214024.1"/>
    <property type="molecule type" value="Genomic_DNA"/>
</dbReference>
<accession>A0A812JPS1</accession>
<dbReference type="AlphaFoldDB" id="A0A812JPS1"/>
<evidence type="ECO:0000313" key="1">
    <source>
        <dbReference type="EMBL" id="CAE7214024.1"/>
    </source>
</evidence>
<dbReference type="Proteomes" id="UP000601435">
    <property type="component" value="Unassembled WGS sequence"/>
</dbReference>
<organism evidence="1 2">
    <name type="scientific">Symbiodinium necroappetens</name>
    <dbReference type="NCBI Taxonomy" id="1628268"/>
    <lineage>
        <taxon>Eukaryota</taxon>
        <taxon>Sar</taxon>
        <taxon>Alveolata</taxon>
        <taxon>Dinophyceae</taxon>
        <taxon>Suessiales</taxon>
        <taxon>Symbiodiniaceae</taxon>
        <taxon>Symbiodinium</taxon>
    </lineage>
</organism>
<gene>
    <name evidence="1" type="ORF">SNEC2469_LOCUS2351</name>
</gene>
<keyword evidence="2" id="KW-1185">Reference proteome</keyword>
<reference evidence="1" key="1">
    <citation type="submission" date="2021-02" db="EMBL/GenBank/DDBJ databases">
        <authorList>
            <person name="Dougan E. K."/>
            <person name="Rhodes N."/>
            <person name="Thang M."/>
            <person name="Chan C."/>
        </authorList>
    </citation>
    <scope>NUCLEOTIDE SEQUENCE</scope>
</reference>
<sequence length="361" mass="40649">MTSWGIALAPTQRSAGTGRMFSRTVAFFTELRRRARDKDELGKRFFCVLDSLISFYVLGKGRSSLKRLNRVSRLIPMCLWTISKGNFSDGTSYENAVAALFQYLNVLWGRLPRTMAELDEELAEYINHLYQEGDAVTVAGWTLSGLKRFYPRCKPHLLTSQLFLRNWQRVPLPQRTCPMTWLGARAMAGAAYKVGRPDLALSIFLGFAFFLRTMELLSLTIRHLHIFPEEGWRKKGAAGGSSYGREAPGPGKALYRSLQFHCALRQLDTFQLLRDKKSVTAVNTPSAQRSFSGVQHALFTDASLTHRNFWARLHLPATAQKGCGRRILLRERGPRARKGAVQKFAVSLRFAPTGYLPAPSG</sequence>
<protein>
    <submittedName>
        <fullName evidence="1">Uncharacterized protein</fullName>
    </submittedName>
</protein>
<comment type="caution">
    <text evidence="1">The sequence shown here is derived from an EMBL/GenBank/DDBJ whole genome shotgun (WGS) entry which is preliminary data.</text>
</comment>
<evidence type="ECO:0000313" key="2">
    <source>
        <dbReference type="Proteomes" id="UP000601435"/>
    </source>
</evidence>